<protein>
    <submittedName>
        <fullName evidence="2">Uncharacterized protein</fullName>
    </submittedName>
</protein>
<dbReference type="EMBL" id="IACM01099257">
    <property type="protein sequence ID" value="LAB32893.1"/>
    <property type="molecule type" value="Transcribed_RNA"/>
</dbReference>
<keyword evidence="1" id="KW-0472">Membrane</keyword>
<reference evidence="2" key="1">
    <citation type="submission" date="2017-07" db="EMBL/GenBank/DDBJ databases">
        <authorList>
            <person name="Mikheyev A."/>
            <person name="Grau M."/>
        </authorList>
    </citation>
    <scope>NUCLEOTIDE SEQUENCE</scope>
    <source>
        <tissue evidence="2">Venom_gland</tissue>
    </source>
</reference>
<name>A0A2D4MJ29_9SAUR</name>
<evidence type="ECO:0000256" key="1">
    <source>
        <dbReference type="SAM" id="Phobius"/>
    </source>
</evidence>
<proteinExistence type="predicted"/>
<reference evidence="2" key="2">
    <citation type="submission" date="2017-11" db="EMBL/GenBank/DDBJ databases">
        <title>Coralsnake Venomics: Analyses of Venom Gland Transcriptomes and Proteomes of Six Brazilian Taxa.</title>
        <authorList>
            <person name="Aird S.D."/>
            <person name="Jorge da Silva N."/>
            <person name="Qiu L."/>
            <person name="Villar-Briones A."/>
            <person name="Aparecida-Saddi V."/>
            <person name="Campos-Telles M.P."/>
            <person name="Grau M."/>
            <person name="Mikheyev A.S."/>
        </authorList>
    </citation>
    <scope>NUCLEOTIDE SEQUENCE</scope>
    <source>
        <tissue evidence="2">Venom_gland</tissue>
    </source>
</reference>
<keyword evidence="1" id="KW-0812">Transmembrane</keyword>
<organism evidence="2">
    <name type="scientific">Micrurus spixii</name>
    <name type="common">Amazon coral snake</name>
    <dbReference type="NCBI Taxonomy" id="129469"/>
    <lineage>
        <taxon>Eukaryota</taxon>
        <taxon>Metazoa</taxon>
        <taxon>Chordata</taxon>
        <taxon>Craniata</taxon>
        <taxon>Vertebrata</taxon>
        <taxon>Euteleostomi</taxon>
        <taxon>Lepidosauria</taxon>
        <taxon>Squamata</taxon>
        <taxon>Bifurcata</taxon>
        <taxon>Unidentata</taxon>
        <taxon>Episquamata</taxon>
        <taxon>Toxicofera</taxon>
        <taxon>Serpentes</taxon>
        <taxon>Colubroidea</taxon>
        <taxon>Elapidae</taxon>
        <taxon>Elapinae</taxon>
        <taxon>Micrurus</taxon>
    </lineage>
</organism>
<accession>A0A2D4MJ29</accession>
<sequence>MATLDLSAWQSGRLRAVFVCKRGREPPPVIPDGCCAIVAHCEERFSFITYKNFKEKSYLSETALSRLGPGNFNLAVSKKQPFWYKRTKQYSATKQYSERSLNTLASFKEDTNSAGKDSNAINKFAALGMLTKSNVFYYIILTCNLLLLFDHFFLKYHIY</sequence>
<evidence type="ECO:0000313" key="2">
    <source>
        <dbReference type="EMBL" id="LAB32893.1"/>
    </source>
</evidence>
<keyword evidence="1" id="KW-1133">Transmembrane helix</keyword>
<dbReference type="AlphaFoldDB" id="A0A2D4MJ29"/>
<feature type="transmembrane region" description="Helical" evidence="1">
    <location>
        <begin position="135"/>
        <end position="154"/>
    </location>
</feature>